<keyword evidence="2 6" id="KW-0812">Transmembrane</keyword>
<evidence type="ECO:0000256" key="6">
    <source>
        <dbReference type="SAM" id="Phobius"/>
    </source>
</evidence>
<keyword evidence="4 6" id="KW-0472">Membrane</keyword>
<dbReference type="OrthoDB" id="2901184at2759"/>
<feature type="transmembrane region" description="Helical" evidence="6">
    <location>
        <begin position="145"/>
        <end position="166"/>
    </location>
</feature>
<proteinExistence type="predicted"/>
<dbReference type="InterPro" id="IPR030185">
    <property type="entry name" value="Mae1"/>
</dbReference>
<keyword evidence="8" id="KW-1185">Reference proteome</keyword>
<evidence type="ECO:0000256" key="4">
    <source>
        <dbReference type="ARBA" id="ARBA00023136"/>
    </source>
</evidence>
<evidence type="ECO:0000256" key="5">
    <source>
        <dbReference type="SAM" id="MobiDB-lite"/>
    </source>
</evidence>
<feature type="transmembrane region" description="Helical" evidence="6">
    <location>
        <begin position="118"/>
        <end position="139"/>
    </location>
</feature>
<dbReference type="GO" id="GO:0016020">
    <property type="term" value="C:membrane"/>
    <property type="evidence" value="ECO:0007669"/>
    <property type="project" value="UniProtKB-SubCell"/>
</dbReference>
<feature type="transmembrane region" description="Helical" evidence="6">
    <location>
        <begin position="48"/>
        <end position="65"/>
    </location>
</feature>
<dbReference type="Proteomes" id="UP000481861">
    <property type="component" value="Unassembled WGS sequence"/>
</dbReference>
<protein>
    <submittedName>
        <fullName evidence="7">Voltage-dependent anion channel</fullName>
    </submittedName>
</protein>
<evidence type="ECO:0000313" key="8">
    <source>
        <dbReference type="Proteomes" id="UP000481861"/>
    </source>
</evidence>
<feature type="transmembrane region" description="Helical" evidence="6">
    <location>
        <begin position="360"/>
        <end position="386"/>
    </location>
</feature>
<dbReference type="Pfam" id="PF03595">
    <property type="entry name" value="SLAC1"/>
    <property type="match status" value="1"/>
</dbReference>
<dbReference type="EMBL" id="JAADJZ010000015">
    <property type="protein sequence ID" value="KAF2869938.1"/>
    <property type="molecule type" value="Genomic_DNA"/>
</dbReference>
<dbReference type="GO" id="GO:0015140">
    <property type="term" value="F:malate transmembrane transporter activity"/>
    <property type="evidence" value="ECO:0007669"/>
    <property type="project" value="InterPro"/>
</dbReference>
<dbReference type="CDD" id="cd09317">
    <property type="entry name" value="TDT_Mae1_like"/>
    <property type="match status" value="1"/>
</dbReference>
<gene>
    <name evidence="7" type="ORF">BDV95DRAFT_523981</name>
</gene>
<sequence>MPLANRINGYSEKDSAPRTDERDRNENEAGRSAGVVVSLRGRLEHFTWAWFTATMSTGGLAVALAETPHRFRGLDTIGLTIFILNTTLFLLLCALMTTRLLLFPHRFKHSFHHPTESFFFGSFWLSIAVILCGTQLYGVSPTRPWLIPALRISYWIYATISLLNAIQQYWLFMRRAPAKPVPMNPAWFLPGYSAMLTGTVASIIAGSQPPEHRLPVIVSGCAFQGFGWLLSCIWIGMYVARLMESGLPPPDVRPGMFIPVGTAAYTIVALIGQARAIPPEHAYFAAHPGAAETLQTLALFVGVFLWLFSFWLFAVAVLACVAGIPEMGFTLSWWAFVFPNVGFAVATVEIGRELGSQGVLWVGSGMTVGLVVVWLFTAGACVRAVVKRRILWPGRDEDKDM</sequence>
<dbReference type="PANTHER" id="PTHR31162">
    <property type="entry name" value="MALIC ACID TRANSPORT PROTEIN-RELATED"/>
    <property type="match status" value="1"/>
</dbReference>
<keyword evidence="3 6" id="KW-1133">Transmembrane helix</keyword>
<evidence type="ECO:0000256" key="1">
    <source>
        <dbReference type="ARBA" id="ARBA00004141"/>
    </source>
</evidence>
<comment type="caution">
    <text evidence="7">The sequence shown here is derived from an EMBL/GenBank/DDBJ whole genome shotgun (WGS) entry which is preliminary data.</text>
</comment>
<dbReference type="PANTHER" id="PTHR31162:SF0">
    <property type="entry name" value="MALIC ACID TRANSPORT PROTEIN"/>
    <property type="match status" value="1"/>
</dbReference>
<dbReference type="InterPro" id="IPR038665">
    <property type="entry name" value="Voltage-dep_anion_channel_sf"/>
</dbReference>
<feature type="transmembrane region" description="Helical" evidence="6">
    <location>
        <begin position="331"/>
        <end position="348"/>
    </location>
</feature>
<feature type="transmembrane region" description="Helical" evidence="6">
    <location>
        <begin position="187"/>
        <end position="205"/>
    </location>
</feature>
<dbReference type="InterPro" id="IPR004695">
    <property type="entry name" value="SLAC1/Mae1/Ssu1/TehA"/>
</dbReference>
<feature type="transmembrane region" description="Helical" evidence="6">
    <location>
        <begin position="77"/>
        <end position="97"/>
    </location>
</feature>
<comment type="subcellular location">
    <subcellularLocation>
        <location evidence="1">Membrane</location>
        <topology evidence="1">Multi-pass membrane protein</topology>
    </subcellularLocation>
</comment>
<evidence type="ECO:0000256" key="2">
    <source>
        <dbReference type="ARBA" id="ARBA00022692"/>
    </source>
</evidence>
<dbReference type="AlphaFoldDB" id="A0A7C8M676"/>
<feature type="compositionally biased region" description="Basic and acidic residues" evidence="5">
    <location>
        <begin position="11"/>
        <end position="29"/>
    </location>
</feature>
<feature type="region of interest" description="Disordered" evidence="5">
    <location>
        <begin position="1"/>
        <end position="29"/>
    </location>
</feature>
<reference evidence="7 8" key="1">
    <citation type="submission" date="2020-01" db="EMBL/GenBank/DDBJ databases">
        <authorList>
            <consortium name="DOE Joint Genome Institute"/>
            <person name="Haridas S."/>
            <person name="Albert R."/>
            <person name="Binder M."/>
            <person name="Bloem J."/>
            <person name="Labutti K."/>
            <person name="Salamov A."/>
            <person name="Andreopoulos B."/>
            <person name="Baker S.E."/>
            <person name="Barry K."/>
            <person name="Bills G."/>
            <person name="Bluhm B.H."/>
            <person name="Cannon C."/>
            <person name="Castanera R."/>
            <person name="Culley D.E."/>
            <person name="Daum C."/>
            <person name="Ezra D."/>
            <person name="Gonzalez J.B."/>
            <person name="Henrissat B."/>
            <person name="Kuo A."/>
            <person name="Liang C."/>
            <person name="Lipzen A."/>
            <person name="Lutzoni F."/>
            <person name="Magnuson J."/>
            <person name="Mondo S."/>
            <person name="Nolan M."/>
            <person name="Ohm R."/>
            <person name="Pangilinan J."/>
            <person name="Park H.-J.H."/>
            <person name="Ramirez L."/>
            <person name="Alfaro M."/>
            <person name="Sun H."/>
            <person name="Tritt A."/>
            <person name="Yoshinaga Y."/>
            <person name="Zwiers L.-H.L."/>
            <person name="Turgeon B.G."/>
            <person name="Goodwin S.B."/>
            <person name="Spatafora J.W."/>
            <person name="Crous P.W."/>
            <person name="Grigoriev I.V."/>
        </authorList>
    </citation>
    <scope>NUCLEOTIDE SEQUENCE [LARGE SCALE GENOMIC DNA]</scope>
    <source>
        <strain evidence="7 8">CBS 611.86</strain>
    </source>
</reference>
<feature type="transmembrane region" description="Helical" evidence="6">
    <location>
        <begin position="255"/>
        <end position="277"/>
    </location>
</feature>
<evidence type="ECO:0000313" key="7">
    <source>
        <dbReference type="EMBL" id="KAF2869938.1"/>
    </source>
</evidence>
<evidence type="ECO:0000256" key="3">
    <source>
        <dbReference type="ARBA" id="ARBA00022989"/>
    </source>
</evidence>
<accession>A0A7C8M676</accession>
<organism evidence="7 8">
    <name type="scientific">Massariosphaeria phaeospora</name>
    <dbReference type="NCBI Taxonomy" id="100035"/>
    <lineage>
        <taxon>Eukaryota</taxon>
        <taxon>Fungi</taxon>
        <taxon>Dikarya</taxon>
        <taxon>Ascomycota</taxon>
        <taxon>Pezizomycotina</taxon>
        <taxon>Dothideomycetes</taxon>
        <taxon>Pleosporomycetidae</taxon>
        <taxon>Pleosporales</taxon>
        <taxon>Pleosporales incertae sedis</taxon>
        <taxon>Massariosphaeria</taxon>
    </lineage>
</organism>
<feature type="transmembrane region" description="Helical" evidence="6">
    <location>
        <begin position="225"/>
        <end position="243"/>
    </location>
</feature>
<feature type="transmembrane region" description="Helical" evidence="6">
    <location>
        <begin position="297"/>
        <end position="324"/>
    </location>
</feature>
<dbReference type="Gene3D" id="1.50.10.150">
    <property type="entry name" value="Voltage-dependent anion channel"/>
    <property type="match status" value="1"/>
</dbReference>
<name>A0A7C8M676_9PLEO</name>